<dbReference type="AlphaFoldDB" id="A0A2L1C9I5"/>
<dbReference type="PANTHER" id="PTHR39201">
    <property type="entry name" value="EXPORTED PROTEIN-RELATED"/>
    <property type="match status" value="1"/>
</dbReference>
<evidence type="ECO:0000313" key="2">
    <source>
        <dbReference type="EMBL" id="AVB76014.1"/>
    </source>
</evidence>
<dbReference type="Pfam" id="PF12682">
    <property type="entry name" value="Flavodoxin_4"/>
    <property type="match status" value="1"/>
</dbReference>
<evidence type="ECO:0000313" key="3">
    <source>
        <dbReference type="EMBL" id="MBB6497742.1"/>
    </source>
</evidence>
<dbReference type="EMBL" id="JACHED010000005">
    <property type="protein sequence ID" value="MBB6497742.1"/>
    <property type="molecule type" value="Genomic_DNA"/>
</dbReference>
<reference evidence="4" key="1">
    <citation type="journal article" date="2018" name="Genome Announc.">
        <title>Complete Genome Sequence of the Methanococcus maripaludis Type Strain JJ (DSM 2067), a Model for Selenoprotein Synthesis in Archaea.</title>
        <authorList>
            <person name="Poehlein A."/>
            <person name="Heym D."/>
            <person name="Quitzke V."/>
            <person name="Fersch J."/>
            <person name="Daniel R."/>
            <person name="Rother M."/>
        </authorList>
    </citation>
    <scope>NUCLEOTIDE SEQUENCE [LARGE SCALE GENOMIC DNA]</scope>
    <source>
        <strain evidence="4">DSM 2067</strain>
    </source>
</reference>
<evidence type="ECO:0000313" key="5">
    <source>
        <dbReference type="Proteomes" id="UP000590564"/>
    </source>
</evidence>
<dbReference type="EMBL" id="CP026606">
    <property type="protein sequence ID" value="AVB76014.1"/>
    <property type="molecule type" value="Genomic_DNA"/>
</dbReference>
<dbReference type="RefSeq" id="WP_104837619.1">
    <property type="nucleotide sequence ID" value="NZ_CP026606.1"/>
</dbReference>
<evidence type="ECO:0000259" key="1">
    <source>
        <dbReference type="PROSITE" id="PS50902"/>
    </source>
</evidence>
<dbReference type="InterPro" id="IPR008254">
    <property type="entry name" value="Flavodoxin/NO_synth"/>
</dbReference>
<name>A0A2L1C9I5_METMI</name>
<dbReference type="GeneID" id="36101690"/>
<sequence>MDEKKLVIYYSLFENTEYVANLISENTGADLLKIETVTEIPKKGLSMFLELGRFLMFKKMPEIKEISLNLDEYDTIFIGTPVWAGNMAAPLKTFFSKYKFAGKKVAVFCTAGKTIGSTLENMKKELVDNELIGGTVFLDVLNHKAETENYVKEWLTTMYRSKED</sequence>
<accession>A0A2L1C9I5</accession>
<dbReference type="Gene3D" id="3.40.50.360">
    <property type="match status" value="1"/>
</dbReference>
<organism evidence="2 4">
    <name type="scientific">Methanococcus maripaludis</name>
    <name type="common">Methanococcus deltae</name>
    <dbReference type="NCBI Taxonomy" id="39152"/>
    <lineage>
        <taxon>Archaea</taxon>
        <taxon>Methanobacteriati</taxon>
        <taxon>Methanobacteriota</taxon>
        <taxon>Methanomada group</taxon>
        <taxon>Methanococci</taxon>
        <taxon>Methanococcales</taxon>
        <taxon>Methanococcaceae</taxon>
        <taxon>Methanococcus</taxon>
    </lineage>
</organism>
<dbReference type="InterPro" id="IPR029039">
    <property type="entry name" value="Flavoprotein-like_sf"/>
</dbReference>
<dbReference type="SUPFAM" id="SSF52218">
    <property type="entry name" value="Flavoproteins"/>
    <property type="match status" value="1"/>
</dbReference>
<protein>
    <submittedName>
        <fullName evidence="2">Flavodoxin</fullName>
    </submittedName>
</protein>
<reference evidence="2" key="2">
    <citation type="submission" date="2018-02" db="EMBL/GenBank/DDBJ databases">
        <title>Complete genome sequence of the Methanococcus maripaludis type strain JJ (DSM 2067), a model for selenoprotein synthesis in Archaea.</title>
        <authorList>
            <person name="Poehlein A."/>
            <person name="Heym D."/>
            <person name="Quitzke V."/>
            <person name="Fersch J."/>
            <person name="Daniel R."/>
            <person name="Rother M."/>
        </authorList>
    </citation>
    <scope>NUCLEOTIDE SEQUENCE [LARGE SCALE GENOMIC DNA]</scope>
    <source>
        <strain evidence="2">DSM 2067</strain>
    </source>
</reference>
<dbReference type="KEGG" id="mmad:MMJJ_05980"/>
<dbReference type="GO" id="GO:0010181">
    <property type="term" value="F:FMN binding"/>
    <property type="evidence" value="ECO:0007669"/>
    <property type="project" value="InterPro"/>
</dbReference>
<proteinExistence type="predicted"/>
<feature type="domain" description="Flavodoxin-like" evidence="1">
    <location>
        <begin position="5"/>
        <end position="159"/>
    </location>
</feature>
<dbReference type="Proteomes" id="UP000239462">
    <property type="component" value="Chromosome"/>
</dbReference>
<dbReference type="PROSITE" id="PS50902">
    <property type="entry name" value="FLAVODOXIN_LIKE"/>
    <property type="match status" value="1"/>
</dbReference>
<reference evidence="3 5" key="3">
    <citation type="submission" date="2020-08" db="EMBL/GenBank/DDBJ databases">
        <title>Genomic Encyclopedia of Type Strains, Phase IV (KMG-V): Genome sequencing to study the core and pangenomes of soil and plant-associated prokaryotes.</title>
        <authorList>
            <person name="Whitman W."/>
        </authorList>
    </citation>
    <scope>NUCLEOTIDE SEQUENCE [LARGE SCALE GENOMIC DNA]</scope>
    <source>
        <strain evidence="3 5">D1</strain>
    </source>
</reference>
<evidence type="ECO:0000313" key="4">
    <source>
        <dbReference type="Proteomes" id="UP000239462"/>
    </source>
</evidence>
<dbReference type="Proteomes" id="UP000590564">
    <property type="component" value="Unassembled WGS sequence"/>
</dbReference>
<gene>
    <name evidence="3" type="ORF">HNP96_001801</name>
    <name evidence="2" type="ORF">MMJJ_05980</name>
</gene>
<dbReference type="PANTHER" id="PTHR39201:SF1">
    <property type="entry name" value="FLAVODOXIN-LIKE DOMAIN-CONTAINING PROTEIN"/>
    <property type="match status" value="1"/>
</dbReference>